<proteinExistence type="predicted"/>
<evidence type="ECO:0000313" key="2">
    <source>
        <dbReference type="EMBL" id="KAF6026342.1"/>
    </source>
</evidence>
<keyword evidence="4" id="KW-1185">Reference proteome</keyword>
<reference evidence="2 4" key="2">
    <citation type="submission" date="2020-06" db="EMBL/GenBank/DDBJ databases">
        <title>Draft genome of Bugula neritina, a colonial animal packing powerful symbionts and potential medicines.</title>
        <authorList>
            <person name="Rayko M."/>
        </authorList>
    </citation>
    <scope>NUCLEOTIDE SEQUENCE [LARGE SCALE GENOMIC DNA]</scope>
    <source>
        <strain evidence="2">Kwan_BN1</strain>
    </source>
</reference>
<sequence length="72" mass="8093">MREDVRMVTEEIRTSQQQMLQVFTDSMMMVNMIKQPLSTGLALPSQQSQFTSASPSPSHCPQSLARTSIPHQ</sequence>
<reference evidence="2 4" key="1">
    <citation type="submission" date="2019-09" db="EMBL/GenBank/DDBJ databases">
        <authorList>
            <person name="Raiko M."/>
            <person name="Komissarov A."/>
            <person name="Rhodes A."/>
            <person name="Kliver S."/>
            <person name="Lim-Fong G."/>
            <person name="Kwan J."/>
            <person name="O'Brien S.J."/>
            <person name="Lopez J.V."/>
        </authorList>
    </citation>
    <scope>NUCLEOTIDE SEQUENCE [LARGE SCALE GENOMIC DNA]</scope>
    <source>
        <strain evidence="2">Kwan_BN1</strain>
    </source>
</reference>
<dbReference type="Proteomes" id="UP000593567">
    <property type="component" value="Unassembled WGS sequence"/>
</dbReference>
<evidence type="ECO:0000256" key="1">
    <source>
        <dbReference type="SAM" id="MobiDB-lite"/>
    </source>
</evidence>
<name>A0A7J7JJ36_BUGNE</name>
<evidence type="ECO:0000313" key="3">
    <source>
        <dbReference type="EMBL" id="KAF6035509.1"/>
    </source>
</evidence>
<dbReference type="EMBL" id="VXIV02002296">
    <property type="protein sequence ID" value="KAF6026342.1"/>
    <property type="molecule type" value="Genomic_DNA"/>
</dbReference>
<dbReference type="AlphaFoldDB" id="A0A7J7JJ36"/>
<organism evidence="2 4">
    <name type="scientific">Bugula neritina</name>
    <name type="common">Brown bryozoan</name>
    <name type="synonym">Sertularia neritina</name>
    <dbReference type="NCBI Taxonomy" id="10212"/>
    <lineage>
        <taxon>Eukaryota</taxon>
        <taxon>Metazoa</taxon>
        <taxon>Spiralia</taxon>
        <taxon>Lophotrochozoa</taxon>
        <taxon>Bryozoa</taxon>
        <taxon>Gymnolaemata</taxon>
        <taxon>Cheilostomatida</taxon>
        <taxon>Flustrina</taxon>
        <taxon>Buguloidea</taxon>
        <taxon>Bugulidae</taxon>
        <taxon>Bugula</taxon>
    </lineage>
</organism>
<evidence type="ECO:0000313" key="4">
    <source>
        <dbReference type="Proteomes" id="UP000593567"/>
    </source>
</evidence>
<accession>A0A7J7JJ36</accession>
<protein>
    <submittedName>
        <fullName evidence="2">Uncharacterized protein</fullName>
    </submittedName>
</protein>
<gene>
    <name evidence="3" type="ORF">EB796_006185</name>
    <name evidence="2" type="ORF">EB796_015347</name>
</gene>
<dbReference type="EMBL" id="VXIV02000869">
    <property type="protein sequence ID" value="KAF6035509.1"/>
    <property type="molecule type" value="Genomic_DNA"/>
</dbReference>
<comment type="caution">
    <text evidence="2">The sequence shown here is derived from an EMBL/GenBank/DDBJ whole genome shotgun (WGS) entry which is preliminary data.</text>
</comment>
<feature type="region of interest" description="Disordered" evidence="1">
    <location>
        <begin position="44"/>
        <end position="72"/>
    </location>
</feature>